<organism evidence="2 3">
    <name type="scientific">Saccharopolyspora taberi</name>
    <dbReference type="NCBI Taxonomy" id="60895"/>
    <lineage>
        <taxon>Bacteria</taxon>
        <taxon>Bacillati</taxon>
        <taxon>Actinomycetota</taxon>
        <taxon>Actinomycetes</taxon>
        <taxon>Pseudonocardiales</taxon>
        <taxon>Pseudonocardiaceae</taxon>
        <taxon>Saccharopolyspora</taxon>
    </lineage>
</organism>
<keyword evidence="3" id="KW-1185">Reference proteome</keyword>
<evidence type="ECO:0000256" key="1">
    <source>
        <dbReference type="SAM" id="MobiDB-lite"/>
    </source>
</evidence>
<dbReference type="RefSeq" id="WP_344682779.1">
    <property type="nucleotide sequence ID" value="NZ_BAAAUX010000019.1"/>
</dbReference>
<feature type="region of interest" description="Disordered" evidence="1">
    <location>
        <begin position="91"/>
        <end position="113"/>
    </location>
</feature>
<protein>
    <submittedName>
        <fullName evidence="2">Uncharacterized protein</fullName>
    </submittedName>
</protein>
<comment type="caution">
    <text evidence="2">The sequence shown here is derived from an EMBL/GenBank/DDBJ whole genome shotgun (WGS) entry which is preliminary data.</text>
</comment>
<dbReference type="EMBL" id="BAAAUX010000019">
    <property type="protein sequence ID" value="GAA2804751.1"/>
    <property type="molecule type" value="Genomic_DNA"/>
</dbReference>
<proteinExistence type="predicted"/>
<sequence length="113" mass="12185">MAQDDAADVEQLTVWRNLIDALGQLSSAWDSASEVESTDVGYLPDELVTALAHAGARGAEALTGVARVLADRTGNEEFTFVAEAQQSAQRQWDEAHRVVSRASTEPEAGENRE</sequence>
<dbReference type="Proteomes" id="UP001500979">
    <property type="component" value="Unassembled WGS sequence"/>
</dbReference>
<evidence type="ECO:0000313" key="2">
    <source>
        <dbReference type="EMBL" id="GAA2804751.1"/>
    </source>
</evidence>
<name>A0ABN3VH37_9PSEU</name>
<evidence type="ECO:0000313" key="3">
    <source>
        <dbReference type="Proteomes" id="UP001500979"/>
    </source>
</evidence>
<reference evidence="2 3" key="1">
    <citation type="journal article" date="2019" name="Int. J. Syst. Evol. Microbiol.">
        <title>The Global Catalogue of Microorganisms (GCM) 10K type strain sequencing project: providing services to taxonomists for standard genome sequencing and annotation.</title>
        <authorList>
            <consortium name="The Broad Institute Genomics Platform"/>
            <consortium name="The Broad Institute Genome Sequencing Center for Infectious Disease"/>
            <person name="Wu L."/>
            <person name="Ma J."/>
        </authorList>
    </citation>
    <scope>NUCLEOTIDE SEQUENCE [LARGE SCALE GENOMIC DNA]</scope>
    <source>
        <strain evidence="2 3">JCM 9383</strain>
    </source>
</reference>
<accession>A0ABN3VH37</accession>
<gene>
    <name evidence="2" type="ORF">GCM10010470_44930</name>
</gene>